<dbReference type="OrthoDB" id="9991277at2"/>
<evidence type="ECO:0000256" key="1">
    <source>
        <dbReference type="SAM" id="Phobius"/>
    </source>
</evidence>
<proteinExistence type="predicted"/>
<feature type="transmembrane region" description="Helical" evidence="1">
    <location>
        <begin position="21"/>
        <end position="41"/>
    </location>
</feature>
<sequence length="62" mass="6217">MTGPHVLNDVRRWLVQPGTEVRLLAALLMSVLVIAGGLVLLQHASDAGTSGGPASAGAGAQD</sequence>
<keyword evidence="1" id="KW-0812">Transmembrane</keyword>
<evidence type="ECO:0000313" key="2">
    <source>
        <dbReference type="EMBL" id="RIQ20419.1"/>
    </source>
</evidence>
<comment type="caution">
    <text evidence="2">The sequence shown here is derived from an EMBL/GenBank/DDBJ whole genome shotgun (WGS) entry which is preliminary data.</text>
</comment>
<name>A0A418KN24_9ACTN</name>
<keyword evidence="3" id="KW-1185">Reference proteome</keyword>
<reference evidence="2 3" key="1">
    <citation type="submission" date="2018-09" db="EMBL/GenBank/DDBJ databases">
        <title>Isolation, diversity and antifungal activity of actinobacteria from wheat.</title>
        <authorList>
            <person name="Han C."/>
        </authorList>
    </citation>
    <scope>NUCLEOTIDE SEQUENCE [LARGE SCALE GENOMIC DNA]</scope>
    <source>
        <strain evidence="2 3">NEAU-YY265</strain>
    </source>
</reference>
<dbReference type="AlphaFoldDB" id="A0A418KN24"/>
<gene>
    <name evidence="2" type="ORF">DY240_18015</name>
</gene>
<keyword evidence="1" id="KW-1133">Transmembrane helix</keyword>
<accession>A0A418KN24</accession>
<keyword evidence="1" id="KW-0472">Membrane</keyword>
<dbReference type="EMBL" id="QUAL01000170">
    <property type="protein sequence ID" value="RIQ20419.1"/>
    <property type="molecule type" value="Genomic_DNA"/>
</dbReference>
<organism evidence="2 3">
    <name type="scientific">Jiangella rhizosphaerae</name>
    <dbReference type="NCBI Taxonomy" id="2293569"/>
    <lineage>
        <taxon>Bacteria</taxon>
        <taxon>Bacillati</taxon>
        <taxon>Actinomycetota</taxon>
        <taxon>Actinomycetes</taxon>
        <taxon>Jiangellales</taxon>
        <taxon>Jiangellaceae</taxon>
        <taxon>Jiangella</taxon>
    </lineage>
</organism>
<dbReference type="RefSeq" id="WP_119661228.1">
    <property type="nucleotide sequence ID" value="NZ_QUAL01000170.1"/>
</dbReference>
<protein>
    <submittedName>
        <fullName evidence="2">Uncharacterized protein</fullName>
    </submittedName>
</protein>
<evidence type="ECO:0000313" key="3">
    <source>
        <dbReference type="Proteomes" id="UP000284057"/>
    </source>
</evidence>
<dbReference type="Proteomes" id="UP000284057">
    <property type="component" value="Unassembled WGS sequence"/>
</dbReference>